<dbReference type="Gene3D" id="3.30.70.1450">
    <property type="entry name" value="Regulator of K+ conductance, C-terminal domain"/>
    <property type="match status" value="1"/>
</dbReference>
<dbReference type="InterPro" id="IPR026278">
    <property type="entry name" value="KhtT"/>
</dbReference>
<evidence type="ECO:0000313" key="2">
    <source>
        <dbReference type="EMBL" id="MDR6723393.1"/>
    </source>
</evidence>
<dbReference type="InterPro" id="IPR050144">
    <property type="entry name" value="AAE_transporter"/>
</dbReference>
<accession>A0AAP5LNF0</accession>
<dbReference type="Pfam" id="PF02080">
    <property type="entry name" value="TrkA_C"/>
    <property type="match status" value="1"/>
</dbReference>
<dbReference type="EMBL" id="JAVDTR010000004">
    <property type="protein sequence ID" value="MDR6723393.1"/>
    <property type="molecule type" value="Genomic_DNA"/>
</dbReference>
<dbReference type="RefSeq" id="WP_056701588.1">
    <property type="nucleotide sequence ID" value="NZ_JAVDTR010000004.1"/>
</dbReference>
<dbReference type="SUPFAM" id="SSF116726">
    <property type="entry name" value="TrkA C-terminal domain-like"/>
    <property type="match status" value="1"/>
</dbReference>
<proteinExistence type="predicted"/>
<dbReference type="PROSITE" id="PS51202">
    <property type="entry name" value="RCK_C"/>
    <property type="match status" value="1"/>
</dbReference>
<evidence type="ECO:0000313" key="3">
    <source>
        <dbReference type="Proteomes" id="UP001254832"/>
    </source>
</evidence>
<dbReference type="GO" id="GO:0008324">
    <property type="term" value="F:monoatomic cation transmembrane transporter activity"/>
    <property type="evidence" value="ECO:0007669"/>
    <property type="project" value="InterPro"/>
</dbReference>
<name>A0AAP5LNF0_PAEAM</name>
<gene>
    <name evidence="2" type="ORF">J2W91_001845</name>
</gene>
<comment type="caution">
    <text evidence="2">The sequence shown here is derived from an EMBL/GenBank/DDBJ whole genome shotgun (WGS) entry which is preliminary data.</text>
</comment>
<dbReference type="InterPro" id="IPR036721">
    <property type="entry name" value="RCK_C_sf"/>
</dbReference>
<dbReference type="Proteomes" id="UP001254832">
    <property type="component" value="Unassembled WGS sequence"/>
</dbReference>
<dbReference type="PIRSF" id="PIRSF005028">
    <property type="entry name" value="KhtT"/>
    <property type="match status" value="1"/>
</dbReference>
<dbReference type="InterPro" id="IPR006037">
    <property type="entry name" value="RCK_C"/>
</dbReference>
<evidence type="ECO:0000259" key="1">
    <source>
        <dbReference type="PROSITE" id="PS51202"/>
    </source>
</evidence>
<dbReference type="GO" id="GO:0006813">
    <property type="term" value="P:potassium ion transport"/>
    <property type="evidence" value="ECO:0007669"/>
    <property type="project" value="InterPro"/>
</dbReference>
<dbReference type="PANTHER" id="PTHR30445:SF8">
    <property type="entry name" value="K(+)_H(+) ANTIPORTER SUBUNIT KHTT"/>
    <property type="match status" value="1"/>
</dbReference>
<sequence>MHFKETDLPGIGRKYWLHTRSGEHLVIVIHNDERRDLFHMESGEVPDEPGDMRSLVTLDDDEARAVAAIVGGMTYKPQFQEQREVMLDGLLIEWLRIEPHAASVGQTIGDLNIRQATGAVILAVVEKDRAKQLNPGPEYTFTAGATLVVAGEREQLRELKRLLVDGRL</sequence>
<dbReference type="AlphaFoldDB" id="A0AAP5LNF0"/>
<feature type="domain" description="RCK C-terminal" evidence="1">
    <location>
        <begin position="80"/>
        <end position="165"/>
    </location>
</feature>
<organism evidence="2 3">
    <name type="scientific">Paenibacillus amylolyticus</name>
    <dbReference type="NCBI Taxonomy" id="1451"/>
    <lineage>
        <taxon>Bacteria</taxon>
        <taxon>Bacillati</taxon>
        <taxon>Bacillota</taxon>
        <taxon>Bacilli</taxon>
        <taxon>Bacillales</taxon>
        <taxon>Paenibacillaceae</taxon>
        <taxon>Paenibacillus</taxon>
    </lineage>
</organism>
<dbReference type="Pfam" id="PF25991">
    <property type="entry name" value="KhtT_N"/>
    <property type="match status" value="1"/>
</dbReference>
<dbReference type="InterPro" id="IPR058776">
    <property type="entry name" value="KhtT-like_N"/>
</dbReference>
<reference evidence="2" key="1">
    <citation type="submission" date="2023-07" db="EMBL/GenBank/DDBJ databases">
        <title>Sorghum-associated microbial communities from plants grown in Nebraska, USA.</title>
        <authorList>
            <person name="Schachtman D."/>
        </authorList>
    </citation>
    <scope>NUCLEOTIDE SEQUENCE</scope>
    <source>
        <strain evidence="2">BE80</strain>
    </source>
</reference>
<dbReference type="PANTHER" id="PTHR30445">
    <property type="entry name" value="K(+)_H(+) ANTIPORTER SUBUNIT KHTT"/>
    <property type="match status" value="1"/>
</dbReference>
<protein>
    <submittedName>
        <fullName evidence="2">TrkA domain protein</fullName>
    </submittedName>
</protein>